<organism evidence="2 3">
    <name type="scientific">Merismopedia glauca CCAP 1448/3</name>
    <dbReference type="NCBI Taxonomy" id="1296344"/>
    <lineage>
        <taxon>Bacteria</taxon>
        <taxon>Bacillati</taxon>
        <taxon>Cyanobacteriota</taxon>
        <taxon>Cyanophyceae</taxon>
        <taxon>Synechococcales</taxon>
        <taxon>Merismopediaceae</taxon>
        <taxon>Merismopedia</taxon>
    </lineage>
</organism>
<evidence type="ECO:0000256" key="1">
    <source>
        <dbReference type="SAM" id="MobiDB-lite"/>
    </source>
</evidence>
<accession>A0A2T1C298</accession>
<proteinExistence type="predicted"/>
<dbReference type="OrthoDB" id="518161at2"/>
<reference evidence="2 3" key="2">
    <citation type="submission" date="2018-03" db="EMBL/GenBank/DDBJ databases">
        <title>The ancient ancestry and fast evolution of plastids.</title>
        <authorList>
            <person name="Moore K.R."/>
            <person name="Magnabosco C."/>
            <person name="Momper L."/>
            <person name="Gold D.A."/>
            <person name="Bosak T."/>
            <person name="Fournier G.P."/>
        </authorList>
    </citation>
    <scope>NUCLEOTIDE SEQUENCE [LARGE SCALE GENOMIC DNA]</scope>
    <source>
        <strain evidence="2 3">CCAP 1448/3</strain>
    </source>
</reference>
<feature type="region of interest" description="Disordered" evidence="1">
    <location>
        <begin position="28"/>
        <end position="52"/>
    </location>
</feature>
<evidence type="ECO:0000313" key="3">
    <source>
        <dbReference type="Proteomes" id="UP000238762"/>
    </source>
</evidence>
<sequence length="52" mass="5272">MKQGYNTPELLVHGSVEKITLSGVLDNADVKGGPNGTADCPAGSTDPRCISG</sequence>
<gene>
    <name evidence="2" type="ORF">C7B64_13930</name>
</gene>
<name>A0A2T1C298_9CYAN</name>
<dbReference type="EMBL" id="PVWJ01000066">
    <property type="protein sequence ID" value="PSB02277.1"/>
    <property type="molecule type" value="Genomic_DNA"/>
</dbReference>
<reference evidence="2 3" key="1">
    <citation type="submission" date="2018-02" db="EMBL/GenBank/DDBJ databases">
        <authorList>
            <person name="Cohen D.B."/>
            <person name="Kent A.D."/>
        </authorList>
    </citation>
    <scope>NUCLEOTIDE SEQUENCE [LARGE SCALE GENOMIC DNA]</scope>
    <source>
        <strain evidence="2 3">CCAP 1448/3</strain>
    </source>
</reference>
<evidence type="ECO:0000313" key="2">
    <source>
        <dbReference type="EMBL" id="PSB02277.1"/>
    </source>
</evidence>
<keyword evidence="3" id="KW-1185">Reference proteome</keyword>
<protein>
    <submittedName>
        <fullName evidence="2">Putative RiPP</fullName>
    </submittedName>
</protein>
<dbReference type="RefSeq" id="WP_106289265.1">
    <property type="nucleotide sequence ID" value="NZ_CAWNTC010000081.1"/>
</dbReference>
<dbReference type="Proteomes" id="UP000238762">
    <property type="component" value="Unassembled WGS sequence"/>
</dbReference>
<comment type="caution">
    <text evidence="2">The sequence shown here is derived from an EMBL/GenBank/DDBJ whole genome shotgun (WGS) entry which is preliminary data.</text>
</comment>
<dbReference type="AlphaFoldDB" id="A0A2T1C298"/>